<organism evidence="2 3">
    <name type="scientific">Paenibacillus gallinarum</name>
    <dbReference type="NCBI Taxonomy" id="2762232"/>
    <lineage>
        <taxon>Bacteria</taxon>
        <taxon>Bacillati</taxon>
        <taxon>Bacillota</taxon>
        <taxon>Bacilli</taxon>
        <taxon>Bacillales</taxon>
        <taxon>Paenibacillaceae</taxon>
        <taxon>Paenibacillus</taxon>
    </lineage>
</organism>
<evidence type="ECO:0000313" key="3">
    <source>
        <dbReference type="Proteomes" id="UP000608071"/>
    </source>
</evidence>
<evidence type="ECO:0000313" key="2">
    <source>
        <dbReference type="EMBL" id="MBD7970492.1"/>
    </source>
</evidence>
<accession>A0ABR8T3Y6</accession>
<dbReference type="Proteomes" id="UP000608071">
    <property type="component" value="Unassembled WGS sequence"/>
</dbReference>
<dbReference type="EMBL" id="JACSQL010000012">
    <property type="protein sequence ID" value="MBD7970492.1"/>
    <property type="molecule type" value="Genomic_DNA"/>
</dbReference>
<dbReference type="Pfam" id="PF11337">
    <property type="entry name" value="DUF3139"/>
    <property type="match status" value="1"/>
</dbReference>
<keyword evidence="1" id="KW-0812">Transmembrane</keyword>
<comment type="caution">
    <text evidence="2">The sequence shown here is derived from an EMBL/GenBank/DDBJ whole genome shotgun (WGS) entry which is preliminary data.</text>
</comment>
<keyword evidence="1" id="KW-0472">Membrane</keyword>
<keyword evidence="1" id="KW-1133">Transmembrane helix</keyword>
<dbReference type="RefSeq" id="WP_191803631.1">
    <property type="nucleotide sequence ID" value="NZ_JACSQL010000012.1"/>
</dbReference>
<name>A0ABR8T3Y6_9BACL</name>
<dbReference type="InterPro" id="IPR021486">
    <property type="entry name" value="DUF3139"/>
</dbReference>
<reference evidence="2 3" key="1">
    <citation type="submission" date="2020-08" db="EMBL/GenBank/DDBJ databases">
        <title>A Genomic Blueprint of the Chicken Gut Microbiome.</title>
        <authorList>
            <person name="Gilroy R."/>
            <person name="Ravi A."/>
            <person name="Getino M."/>
            <person name="Pursley I."/>
            <person name="Horton D.L."/>
            <person name="Alikhan N.-F."/>
            <person name="Baker D."/>
            <person name="Gharbi K."/>
            <person name="Hall N."/>
            <person name="Watson M."/>
            <person name="Adriaenssens E.M."/>
            <person name="Foster-Nyarko E."/>
            <person name="Jarju S."/>
            <person name="Secka A."/>
            <person name="Antonio M."/>
            <person name="Oren A."/>
            <person name="Chaudhuri R."/>
            <person name="La Ragione R.M."/>
            <person name="Hildebrand F."/>
            <person name="Pallen M.J."/>
        </authorList>
    </citation>
    <scope>NUCLEOTIDE SEQUENCE [LARGE SCALE GENOMIC DNA]</scope>
    <source>
        <strain evidence="2 3">Sa2BVA9</strain>
    </source>
</reference>
<keyword evidence="3" id="KW-1185">Reference proteome</keyword>
<feature type="transmembrane region" description="Helical" evidence="1">
    <location>
        <begin position="6"/>
        <end position="24"/>
    </location>
</feature>
<gene>
    <name evidence="2" type="ORF">H9647_20715</name>
</gene>
<sequence>MQKKVLIVSLVIVVMVVGGIYSGLQMKYNKLETSLKEHLVKVEGYSENDIISIKAKLSKMPKYPVYVEFADDPGTKYVFSDRQANEWTQLDPKTPQRLKEKE</sequence>
<evidence type="ECO:0000256" key="1">
    <source>
        <dbReference type="SAM" id="Phobius"/>
    </source>
</evidence>
<protein>
    <submittedName>
        <fullName evidence="2">DUF3139 domain-containing protein</fullName>
    </submittedName>
</protein>
<proteinExistence type="predicted"/>